<comment type="similarity">
    <text evidence="2">Belongs to the glycosyltransferase 6 family.</text>
</comment>
<dbReference type="InterPro" id="IPR029044">
    <property type="entry name" value="Nucleotide-diphossugar_trans"/>
</dbReference>
<evidence type="ECO:0000256" key="1">
    <source>
        <dbReference type="ARBA" id="ARBA00001936"/>
    </source>
</evidence>
<dbReference type="AlphaFoldDB" id="A0A2I1YJ29"/>
<dbReference type="SUPFAM" id="SSF53448">
    <property type="entry name" value="Nucleotide-diphospho-sugar transferases"/>
    <property type="match status" value="1"/>
</dbReference>
<dbReference type="PANTHER" id="PTHR10462">
    <property type="entry name" value="GLYCOSYLTRANSFERASE-RELATED"/>
    <property type="match status" value="1"/>
</dbReference>
<evidence type="ECO:0000256" key="3">
    <source>
        <dbReference type="ARBA" id="ARBA00022676"/>
    </source>
</evidence>
<gene>
    <name evidence="5" type="ORF">CYK21_02005</name>
</gene>
<reference evidence="5 6" key="1">
    <citation type="submission" date="2017-12" db="EMBL/GenBank/DDBJ databases">
        <title>Phylogenetic diversity of female urinary microbiome.</title>
        <authorList>
            <person name="Thomas-White K."/>
            <person name="Wolfe A.J."/>
        </authorList>
    </citation>
    <scope>NUCLEOTIDE SEQUENCE [LARGE SCALE GENOMIC DNA]</scope>
    <source>
        <strain evidence="5 6">UMB0733</strain>
    </source>
</reference>
<comment type="caution">
    <text evidence="5">The sequence shown here is derived from an EMBL/GenBank/DDBJ whole genome shotgun (WGS) entry which is preliminary data.</text>
</comment>
<dbReference type="Proteomes" id="UP000235073">
    <property type="component" value="Unassembled WGS sequence"/>
</dbReference>
<dbReference type="GO" id="GO:0005975">
    <property type="term" value="P:carbohydrate metabolic process"/>
    <property type="evidence" value="ECO:0007669"/>
    <property type="project" value="InterPro"/>
</dbReference>
<dbReference type="InterPro" id="IPR005076">
    <property type="entry name" value="Glyco_trans_6"/>
</dbReference>
<evidence type="ECO:0000256" key="2">
    <source>
        <dbReference type="ARBA" id="ARBA00010413"/>
    </source>
</evidence>
<protein>
    <submittedName>
        <fullName evidence="5">Glycosyl transferase family 6</fullName>
    </submittedName>
</protein>
<evidence type="ECO:0000313" key="6">
    <source>
        <dbReference type="Proteomes" id="UP000235073"/>
    </source>
</evidence>
<evidence type="ECO:0000256" key="4">
    <source>
        <dbReference type="ARBA" id="ARBA00022679"/>
    </source>
</evidence>
<organism evidence="5 6">
    <name type="scientific">Streptococcus macedonicus</name>
    <name type="common">Streptococcus gallolyticus macedonicus</name>
    <dbReference type="NCBI Taxonomy" id="59310"/>
    <lineage>
        <taxon>Bacteria</taxon>
        <taxon>Bacillati</taxon>
        <taxon>Bacillota</taxon>
        <taxon>Bacilli</taxon>
        <taxon>Lactobacillales</taxon>
        <taxon>Streptococcaceae</taxon>
        <taxon>Streptococcus</taxon>
    </lineage>
</organism>
<dbReference type="Gene3D" id="3.90.550.10">
    <property type="entry name" value="Spore Coat Polysaccharide Biosynthesis Protein SpsA, Chain A"/>
    <property type="match status" value="1"/>
</dbReference>
<dbReference type="InterPro" id="IPR048174">
    <property type="entry name" value="WbnI-like"/>
</dbReference>
<proteinExistence type="inferred from homology"/>
<dbReference type="GO" id="GO:0016758">
    <property type="term" value="F:hexosyltransferase activity"/>
    <property type="evidence" value="ECO:0007669"/>
    <property type="project" value="InterPro"/>
</dbReference>
<keyword evidence="3" id="KW-0328">Glycosyltransferase</keyword>
<name>A0A2I1YJ29_STRMC</name>
<sequence length="287" mass="33923">MFMTKSIGILYICTGPYVLFWKDFYESFEKNFLPSYEKRYYVFTDAEEIFAENNLNVKKIAIEPMPWPLITLFRFSTFLKIEDELNKCDYLMFSNANMICNEIITPEEFLPRKNEVLSVTSHPGYYGKSVIEFPYERRKSSTAYIPWNCGKNYVIGAMFCGTSDAFIKMSKTLKHNIEEDLKKNIIAKWHDESQLNRYIVNKPDVRILEPMYCYPCGMEVSYPKKIYAVSKQAKFDVKTFKGQYSKRQNVLRKYLGILKRKLLLKERFMYLIDTISGAHIEEISDEE</sequence>
<comment type="cofactor">
    <cofactor evidence="1">
        <name>Mn(2+)</name>
        <dbReference type="ChEBI" id="CHEBI:29035"/>
    </cofactor>
</comment>
<accession>A0A2I1YJ29</accession>
<dbReference type="NCBIfam" id="NF041524">
    <property type="entry name" value="Gltr_6"/>
    <property type="match status" value="1"/>
</dbReference>
<dbReference type="Pfam" id="PF03414">
    <property type="entry name" value="Glyco_transf_6"/>
    <property type="match status" value="1"/>
</dbReference>
<dbReference type="EMBL" id="PKIB01000001">
    <property type="protein sequence ID" value="PLA54889.1"/>
    <property type="molecule type" value="Genomic_DNA"/>
</dbReference>
<keyword evidence="4 5" id="KW-0808">Transferase</keyword>
<dbReference type="GO" id="GO:0016020">
    <property type="term" value="C:membrane"/>
    <property type="evidence" value="ECO:0007669"/>
    <property type="project" value="InterPro"/>
</dbReference>
<evidence type="ECO:0000313" key="5">
    <source>
        <dbReference type="EMBL" id="PLA54889.1"/>
    </source>
</evidence>
<dbReference type="PANTHER" id="PTHR10462:SF53">
    <property type="entry name" value="HISTO-BLOOD GROUP ABO SYSTEM TRANSFERASE 1-LIKE"/>
    <property type="match status" value="1"/>
</dbReference>